<reference evidence="5 6" key="1">
    <citation type="journal article" date="2013" name="ISME J.">
        <title>A metabolic model for members of the genus Tetrasphaera involved in enhanced biological phosphorus removal.</title>
        <authorList>
            <person name="Kristiansen R."/>
            <person name="Nguyen H.T.T."/>
            <person name="Saunders A.M."/>
            <person name="Nielsen J.L."/>
            <person name="Wimmer R."/>
            <person name="Le V.Q."/>
            <person name="McIlroy S.J."/>
            <person name="Petrovski S."/>
            <person name="Seviour R.J."/>
            <person name="Calteau A."/>
            <person name="Nielsen K.L."/>
            <person name="Nielsen P.H."/>
        </authorList>
    </citation>
    <scope>NUCLEOTIDE SEQUENCE [LARGE SCALE GENOMIC DNA]</scope>
    <source>
        <strain evidence="5 6">T1-X7</strain>
    </source>
</reference>
<dbReference type="GO" id="GO:0005975">
    <property type="term" value="P:carbohydrate metabolic process"/>
    <property type="evidence" value="ECO:0007669"/>
    <property type="project" value="UniProtKB-ARBA"/>
</dbReference>
<comment type="caution">
    <text evidence="5">The sequence shown here is derived from an EMBL/GenBank/DDBJ whole genome shotgun (WGS) entry which is preliminary data.</text>
</comment>
<dbReference type="STRING" id="1194083.BN12_4000014"/>
<proteinExistence type="inferred from homology"/>
<dbReference type="AlphaFoldDB" id="A0A077M244"/>
<evidence type="ECO:0000256" key="1">
    <source>
        <dbReference type="ARBA" id="ARBA00007534"/>
    </source>
</evidence>
<accession>A0A077M244</accession>
<dbReference type="PANTHER" id="PTHR33630">
    <property type="entry name" value="CUTINASE RV1984C-RELATED-RELATED"/>
    <property type="match status" value="1"/>
</dbReference>
<dbReference type="OrthoDB" id="5175624at2"/>
<evidence type="ECO:0000256" key="2">
    <source>
        <dbReference type="ARBA" id="ARBA00022487"/>
    </source>
</evidence>
<dbReference type="Proteomes" id="UP000035721">
    <property type="component" value="Unassembled WGS sequence"/>
</dbReference>
<dbReference type="SUPFAM" id="SSF53474">
    <property type="entry name" value="alpha/beta-Hydrolases"/>
    <property type="match status" value="1"/>
</dbReference>
<protein>
    <recommendedName>
        <fullName evidence="7">Cutinase</fullName>
    </recommendedName>
</protein>
<dbReference type="SMART" id="SM00710">
    <property type="entry name" value="PbH1"/>
    <property type="match status" value="4"/>
</dbReference>
<evidence type="ECO:0000256" key="3">
    <source>
        <dbReference type="ARBA" id="ARBA00022801"/>
    </source>
</evidence>
<keyword evidence="3" id="KW-0378">Hydrolase</keyword>
<dbReference type="EMBL" id="CAJB01000336">
    <property type="protein sequence ID" value="CCH79122.1"/>
    <property type="molecule type" value="Genomic_DNA"/>
</dbReference>
<evidence type="ECO:0000313" key="6">
    <source>
        <dbReference type="Proteomes" id="UP000035721"/>
    </source>
</evidence>
<dbReference type="InterPro" id="IPR029058">
    <property type="entry name" value="AB_hydrolase_fold"/>
</dbReference>
<evidence type="ECO:0000313" key="5">
    <source>
        <dbReference type="EMBL" id="CCH79122.1"/>
    </source>
</evidence>
<dbReference type="PANTHER" id="PTHR33630:SF9">
    <property type="entry name" value="CUTINASE 4"/>
    <property type="match status" value="1"/>
</dbReference>
<dbReference type="InterPro" id="IPR000675">
    <property type="entry name" value="Cutinase/axe"/>
</dbReference>
<dbReference type="GO" id="GO:0052689">
    <property type="term" value="F:carboxylic ester hydrolase activity"/>
    <property type="evidence" value="ECO:0007669"/>
    <property type="project" value="UniProtKB-KW"/>
</dbReference>
<dbReference type="InterPro" id="IPR013783">
    <property type="entry name" value="Ig-like_fold"/>
</dbReference>
<dbReference type="Gene3D" id="2.60.40.10">
    <property type="entry name" value="Immunoglobulins"/>
    <property type="match status" value="1"/>
</dbReference>
<keyword evidence="4" id="KW-1015">Disulfide bond</keyword>
<sequence length="752" mass="76921">MTVTGANLSGATAVRFGTTPGTNVAVVSATKLTVTSPAGTAGGTSPTNTADRFTYTASTSCSGTYVAVRHVSGTISSDSSWSPDCAGVYVLDGSVIVSAGKTLTVAAGSVVKSYQGGLGVQGTLTATGTSTNPVVFTSLRDDTAGGDTNTDGDATTPHAGDWNGIQANSHASVTLDYTTLAYGGSVYGSDMDRFVVRHSSIRSSSDYGIYAQVDRSGVGAGTATIEVSNTTVTGSDNAGIYVIATGSPQGSATQIPVPNVSNNTVTGAGDVAVSVYGDALDGAQLRGNNGTGNKINTIALGGTLKTDLAVPLGGLPLKIGIDTSSRWYLNVAAGTTMTVAAGQVVKSYQGGLGVQGTLTATGTSTNPVVFTSLRDDTAGGDTNTDGDATTPHAGDWNGIQVGTAGTAQLIQVDVRYASTALAVTGGTASISGRIYSCSTGVSSDGDYVDARDVDWGQSSGPIEDDIQGSGVIYAPWVGYVAPPRPPIAPNQAVPKDNGTHCTDYVAFGLRGSSEAPQGDWNLFTGWSKPNFSGEEDGFGNYDSQVLDAFEDFQNGTVKKIAVQYQALPVPVADLRVSVDAYTSSIYDGVDKLISRANTESLDCPDSKFLLIGYSQGALSGHIALRILSQTNSELLSRFVGVALVADPGRVLNAQEEWYSSADIDSDGQLTETVPTLGQMLTSGIWSDANLFSGSGVSGPLPSAVVGHTVALCHEWDTVCSPRLFASVGAHTNYTGGELKALGYMLAFDVPGF</sequence>
<dbReference type="Gene3D" id="3.40.50.1820">
    <property type="entry name" value="alpha/beta hydrolase"/>
    <property type="match status" value="1"/>
</dbReference>
<dbReference type="InterPro" id="IPR006626">
    <property type="entry name" value="PbH1"/>
</dbReference>
<gene>
    <name evidence="5" type="ORF">BN12_4000014</name>
</gene>
<organism evidence="5 6">
    <name type="scientific">Nostocoides japonicum T1-X7</name>
    <dbReference type="NCBI Taxonomy" id="1194083"/>
    <lineage>
        <taxon>Bacteria</taxon>
        <taxon>Bacillati</taxon>
        <taxon>Actinomycetota</taxon>
        <taxon>Actinomycetes</taxon>
        <taxon>Micrococcales</taxon>
        <taxon>Intrasporangiaceae</taxon>
        <taxon>Nostocoides</taxon>
    </lineage>
</organism>
<dbReference type="SMART" id="SM01110">
    <property type="entry name" value="Cutinase"/>
    <property type="match status" value="1"/>
</dbReference>
<keyword evidence="6" id="KW-1185">Reference proteome</keyword>
<comment type="similarity">
    <text evidence="1">Belongs to the cutinase family.</text>
</comment>
<dbReference type="Pfam" id="PF01083">
    <property type="entry name" value="Cutinase"/>
    <property type="match status" value="1"/>
</dbReference>
<keyword evidence="2" id="KW-0719">Serine esterase</keyword>
<name>A0A077M244_9MICO</name>
<evidence type="ECO:0008006" key="7">
    <source>
        <dbReference type="Google" id="ProtNLM"/>
    </source>
</evidence>
<evidence type="ECO:0000256" key="4">
    <source>
        <dbReference type="ARBA" id="ARBA00023157"/>
    </source>
</evidence>